<dbReference type="HOGENOM" id="CLU_2622071_0_0_1"/>
<proteinExistence type="predicted"/>
<gene>
    <name evidence="1" type="ORF">Z517_09359</name>
</gene>
<dbReference type="STRING" id="1442368.A0A0D2GE45"/>
<dbReference type="InterPro" id="IPR009100">
    <property type="entry name" value="AcylCoA_DH/oxidase_NM_dom_sf"/>
</dbReference>
<dbReference type="GeneID" id="25308849"/>
<accession>A0A0D2GE45</accession>
<keyword evidence="2" id="KW-1185">Reference proteome</keyword>
<evidence type="ECO:0000313" key="1">
    <source>
        <dbReference type="EMBL" id="KIW76915.1"/>
    </source>
</evidence>
<name>A0A0D2GE45_9EURO</name>
<dbReference type="Gene3D" id="2.40.110.10">
    <property type="entry name" value="Butyryl-CoA Dehydrogenase, subunit A, domain 2"/>
    <property type="match status" value="1"/>
</dbReference>
<evidence type="ECO:0008006" key="3">
    <source>
        <dbReference type="Google" id="ProtNLM"/>
    </source>
</evidence>
<dbReference type="SUPFAM" id="SSF56645">
    <property type="entry name" value="Acyl-CoA dehydrogenase NM domain-like"/>
    <property type="match status" value="1"/>
</dbReference>
<dbReference type="AlphaFoldDB" id="A0A0D2GE45"/>
<sequence>MQEKFAFLQVTEDKPQGESGDGEELVFNGSKFFNTGGVVSDATILEGVLDGTEDHIFTIVPTKQPGIQFGHDWDNIGM</sequence>
<dbReference type="EMBL" id="KN846974">
    <property type="protein sequence ID" value="KIW76915.1"/>
    <property type="molecule type" value="Genomic_DNA"/>
</dbReference>
<reference evidence="1 2" key="1">
    <citation type="submission" date="2015-01" db="EMBL/GenBank/DDBJ databases">
        <title>The Genome Sequence of Fonsecaea pedrosoi CBS 271.37.</title>
        <authorList>
            <consortium name="The Broad Institute Genomics Platform"/>
            <person name="Cuomo C."/>
            <person name="de Hoog S."/>
            <person name="Gorbushina A."/>
            <person name="Stielow B."/>
            <person name="Teixiera M."/>
            <person name="Abouelleil A."/>
            <person name="Chapman S.B."/>
            <person name="Priest M."/>
            <person name="Young S.K."/>
            <person name="Wortman J."/>
            <person name="Nusbaum C."/>
            <person name="Birren B."/>
        </authorList>
    </citation>
    <scope>NUCLEOTIDE SEQUENCE [LARGE SCALE GENOMIC DNA]</scope>
    <source>
        <strain evidence="1 2">CBS 271.37</strain>
    </source>
</reference>
<protein>
    <recommendedName>
        <fullName evidence="3">Acyl-CoA oxidase/dehydrogenase middle domain-containing protein</fullName>
    </recommendedName>
</protein>
<dbReference type="VEuPathDB" id="FungiDB:Z517_09359"/>
<evidence type="ECO:0000313" key="2">
    <source>
        <dbReference type="Proteomes" id="UP000053029"/>
    </source>
</evidence>
<dbReference type="InterPro" id="IPR046373">
    <property type="entry name" value="Acyl-CoA_Oxase/DH_mid-dom_sf"/>
</dbReference>
<dbReference type="GO" id="GO:0016627">
    <property type="term" value="F:oxidoreductase activity, acting on the CH-CH group of donors"/>
    <property type="evidence" value="ECO:0007669"/>
    <property type="project" value="InterPro"/>
</dbReference>
<dbReference type="Proteomes" id="UP000053029">
    <property type="component" value="Unassembled WGS sequence"/>
</dbReference>
<organism evidence="1 2">
    <name type="scientific">Fonsecaea pedrosoi CBS 271.37</name>
    <dbReference type="NCBI Taxonomy" id="1442368"/>
    <lineage>
        <taxon>Eukaryota</taxon>
        <taxon>Fungi</taxon>
        <taxon>Dikarya</taxon>
        <taxon>Ascomycota</taxon>
        <taxon>Pezizomycotina</taxon>
        <taxon>Eurotiomycetes</taxon>
        <taxon>Chaetothyriomycetidae</taxon>
        <taxon>Chaetothyriales</taxon>
        <taxon>Herpotrichiellaceae</taxon>
        <taxon>Fonsecaea</taxon>
    </lineage>
</organism>
<dbReference type="RefSeq" id="XP_013280723.1">
    <property type="nucleotide sequence ID" value="XM_013425269.1"/>
</dbReference>